<dbReference type="Proteomes" id="UP000019267">
    <property type="component" value="Chromosome"/>
</dbReference>
<feature type="transmembrane region" description="Helical" evidence="1">
    <location>
        <begin position="147"/>
        <end position="167"/>
    </location>
</feature>
<keyword evidence="1" id="KW-0812">Transmembrane</keyword>
<evidence type="ECO:0008006" key="4">
    <source>
        <dbReference type="Google" id="ProtNLM"/>
    </source>
</evidence>
<keyword evidence="1" id="KW-0472">Membrane</keyword>
<evidence type="ECO:0000256" key="1">
    <source>
        <dbReference type="SAM" id="Phobius"/>
    </source>
</evidence>
<proteinExistence type="predicted"/>
<dbReference type="AlphaFoldDB" id="W6A7U4"/>
<feature type="transmembrane region" description="Helical" evidence="1">
    <location>
        <begin position="12"/>
        <end position="32"/>
    </location>
</feature>
<protein>
    <recommendedName>
        <fullName evidence="4">Transmembrane protein</fullName>
    </recommendedName>
</protein>
<dbReference type="PATRIC" id="fig|1276246.3.peg.719"/>
<gene>
    <name evidence="2" type="ORF">SCULI_v1c07210</name>
</gene>
<keyword evidence="3" id="KW-1185">Reference proteome</keyword>
<evidence type="ECO:0000313" key="3">
    <source>
        <dbReference type="Proteomes" id="UP000019267"/>
    </source>
</evidence>
<dbReference type="KEGG" id="scq:SCULI_v1c07210"/>
<reference evidence="2 3" key="1">
    <citation type="journal article" date="2014" name="Genome Biol. Evol.">
        <title>Molecular evolution of the substrate utilization strategies and putative virulence factors in mosquito-associated Spiroplasma species.</title>
        <authorList>
            <person name="Chang T.H."/>
            <person name="Lo W.S."/>
            <person name="Ku C."/>
            <person name="Chen L.L."/>
            <person name="Kuo C.H."/>
        </authorList>
    </citation>
    <scope>NUCLEOTIDE SEQUENCE [LARGE SCALE GENOMIC DNA]</scope>
    <source>
        <strain evidence="2">AES-1</strain>
    </source>
</reference>
<evidence type="ECO:0000313" key="2">
    <source>
        <dbReference type="EMBL" id="AHI53062.1"/>
    </source>
</evidence>
<dbReference type="HOGENOM" id="CLU_1214194_0_0_14"/>
<accession>W6A7U4</accession>
<feature type="transmembrane region" description="Helical" evidence="1">
    <location>
        <begin position="105"/>
        <end position="135"/>
    </location>
</feature>
<sequence>MPMKFRLPAKIALLIVNAFVITFLLLFIYLIGFTASSDTLTVNIIGIKSDQDYFSWIFNKENEVFLLSDQLDTINIGFFDFLFYAVASTSYINEAQTDIVINTAIVWYALMGYFILIAGILFSINTVLSLLNLLIWKKVKLAKTVDVFVKLFTVIAIGLLIYAYITIKMFFEKNLLVDPRDENNYLDPAKPYTFIDNSNFIMLIFGVIFPFIMLIVHSILNRPLYKKV</sequence>
<organism evidence="2 3">
    <name type="scientific">Spiroplasma culicicola AES-1</name>
    <dbReference type="NCBI Taxonomy" id="1276246"/>
    <lineage>
        <taxon>Bacteria</taxon>
        <taxon>Bacillati</taxon>
        <taxon>Mycoplasmatota</taxon>
        <taxon>Mollicutes</taxon>
        <taxon>Entomoplasmatales</taxon>
        <taxon>Spiroplasmataceae</taxon>
        <taxon>Spiroplasma</taxon>
    </lineage>
</organism>
<name>W6A7U4_9MOLU</name>
<feature type="transmembrane region" description="Helical" evidence="1">
    <location>
        <begin position="200"/>
        <end position="220"/>
    </location>
</feature>
<dbReference type="EMBL" id="CP006681">
    <property type="protein sequence ID" value="AHI53062.1"/>
    <property type="molecule type" value="Genomic_DNA"/>
</dbReference>
<keyword evidence="1" id="KW-1133">Transmembrane helix</keyword>